<feature type="transmembrane region" description="Helical" evidence="7">
    <location>
        <begin position="311"/>
        <end position="333"/>
    </location>
</feature>
<dbReference type="InterPro" id="IPR000537">
    <property type="entry name" value="UbiA_prenyltransferase"/>
</dbReference>
<feature type="transmembrane region" description="Helical" evidence="7">
    <location>
        <begin position="216"/>
        <end position="237"/>
    </location>
</feature>
<evidence type="ECO:0000313" key="9">
    <source>
        <dbReference type="Proteomes" id="UP000266389"/>
    </source>
</evidence>
<dbReference type="PANTHER" id="PTHR42723">
    <property type="entry name" value="CHLOROPHYLL SYNTHASE"/>
    <property type="match status" value="1"/>
</dbReference>
<dbReference type="Proteomes" id="UP000266389">
    <property type="component" value="Unassembled WGS sequence"/>
</dbReference>
<feature type="transmembrane region" description="Helical" evidence="7">
    <location>
        <begin position="184"/>
        <end position="204"/>
    </location>
</feature>
<dbReference type="EMBL" id="PHFL01000060">
    <property type="protein sequence ID" value="RFM23684.1"/>
    <property type="molecule type" value="Genomic_DNA"/>
</dbReference>
<dbReference type="NCBIfam" id="NF005742">
    <property type="entry name" value="PRK07566.1"/>
    <property type="match status" value="1"/>
</dbReference>
<dbReference type="CDD" id="cd13958">
    <property type="entry name" value="PT_UbiA_chlorophyll"/>
    <property type="match status" value="1"/>
</dbReference>
<feature type="transmembrane region" description="Helical" evidence="7">
    <location>
        <begin position="284"/>
        <end position="304"/>
    </location>
</feature>
<dbReference type="InterPro" id="IPR044878">
    <property type="entry name" value="UbiA_sf"/>
</dbReference>
<protein>
    <submittedName>
        <fullName evidence="8">Chlorophyll synthase ChlG</fullName>
    </submittedName>
</protein>
<dbReference type="Pfam" id="PF01040">
    <property type="entry name" value="UbiA"/>
    <property type="match status" value="1"/>
</dbReference>
<dbReference type="GO" id="GO:0015995">
    <property type="term" value="P:chlorophyll biosynthetic process"/>
    <property type="evidence" value="ECO:0007669"/>
    <property type="project" value="UniProtKB-KW"/>
</dbReference>
<sequence length="335" mass="36806">MSSTTFESLPALSEDAKAILQLEIQRAGIDEERLRKIQIALQNVNREGWRLDVRAIPRLMKPVTWFPPMWAFLCGAVATGADLIENWHIVLAGLILAGPLMCAMSQTMNDYFDREVDAINEPDRPIPSGLISKSASWIVTLTLIGLAFLLSYWIHPYVLLISVISVLMSFVYSAPPLRAKNNGWFGNLVVGLAYEGVAWLTGGFALTKGIPHAESLALALIFSLGAHGIMTLNDFKSVVGDKIRNVKSIPVQLGEKRAVLLACAVMNAAQVTAIAILFVKTQYIAAVIALVLLFIQQPMQSLLIREPKERAIWYNSFGTLLYVLSMMVGAIGVRP</sequence>
<keyword evidence="2" id="KW-1003">Cell membrane</keyword>
<reference evidence="8 9" key="1">
    <citation type="journal article" date="2011" name="ISME J.">
        <title>Community ecology of hot spring cyanobacterial mats: predominant populations and their functional potential.</title>
        <authorList>
            <person name="Klatt C.G."/>
            <person name="Wood J.M."/>
            <person name="Rusch D.B."/>
            <person name="Bateson M.M."/>
            <person name="Hamamura N."/>
            <person name="Heidelberg J.F."/>
            <person name="Grossman A.R."/>
            <person name="Bhaya D."/>
            <person name="Cohan F.M."/>
            <person name="Kuhl M."/>
            <person name="Bryant D.A."/>
            <person name="Ward D.M."/>
        </authorList>
    </citation>
    <scope>NUCLEOTIDE SEQUENCE [LARGE SCALE GENOMIC DNA]</scope>
    <source>
        <strain evidence="8">OS</strain>
    </source>
</reference>
<dbReference type="NCBIfam" id="TIGR01476">
    <property type="entry name" value="chlor_syn_BchG"/>
    <property type="match status" value="1"/>
</dbReference>
<dbReference type="AlphaFoldDB" id="A0A395M190"/>
<accession>A0A395M190</accession>
<organism evidence="8 9">
    <name type="scientific">Candidatus Thermochlorobacter aerophilus</name>
    <dbReference type="NCBI Taxonomy" id="1868324"/>
    <lineage>
        <taxon>Bacteria</taxon>
        <taxon>Pseudomonadati</taxon>
        <taxon>Chlorobiota</taxon>
        <taxon>Chlorobiia</taxon>
        <taxon>Chlorobiales</taxon>
        <taxon>Candidatus Thermochlorobacteriaceae</taxon>
        <taxon>Candidatus Thermochlorobacter</taxon>
    </lineage>
</organism>
<evidence type="ECO:0000256" key="7">
    <source>
        <dbReference type="SAM" id="Phobius"/>
    </source>
</evidence>
<comment type="subcellular location">
    <subcellularLocation>
        <location evidence="1">Membrane</location>
        <topology evidence="1">Multi-pass membrane protein</topology>
    </subcellularLocation>
</comment>
<keyword evidence="3 7" id="KW-0812">Transmembrane</keyword>
<evidence type="ECO:0000256" key="2">
    <source>
        <dbReference type="ARBA" id="ARBA00022475"/>
    </source>
</evidence>
<name>A0A395M190_9BACT</name>
<dbReference type="InterPro" id="IPR006372">
    <property type="entry name" value="Chl_synth"/>
</dbReference>
<keyword evidence="6" id="KW-0149">Chlorophyll biosynthesis</keyword>
<dbReference type="GO" id="GO:0016020">
    <property type="term" value="C:membrane"/>
    <property type="evidence" value="ECO:0007669"/>
    <property type="project" value="UniProtKB-SubCell"/>
</dbReference>
<comment type="caution">
    <text evidence="8">The sequence shown here is derived from an EMBL/GenBank/DDBJ whole genome shotgun (WGS) entry which is preliminary data.</text>
</comment>
<proteinExistence type="predicted"/>
<feature type="transmembrane region" description="Helical" evidence="7">
    <location>
        <begin position="159"/>
        <end position="177"/>
    </location>
</feature>
<dbReference type="Gene3D" id="1.10.357.140">
    <property type="entry name" value="UbiA prenyltransferase"/>
    <property type="match status" value="1"/>
</dbReference>
<dbReference type="PANTHER" id="PTHR42723:SF1">
    <property type="entry name" value="CHLOROPHYLL SYNTHASE, CHLOROPLASTIC"/>
    <property type="match status" value="1"/>
</dbReference>
<dbReference type="InterPro" id="IPR050475">
    <property type="entry name" value="Prenyltransferase_related"/>
</dbReference>
<evidence type="ECO:0000256" key="4">
    <source>
        <dbReference type="ARBA" id="ARBA00022989"/>
    </source>
</evidence>
<evidence type="ECO:0000313" key="8">
    <source>
        <dbReference type="EMBL" id="RFM23684.1"/>
    </source>
</evidence>
<evidence type="ECO:0000256" key="3">
    <source>
        <dbReference type="ARBA" id="ARBA00022692"/>
    </source>
</evidence>
<evidence type="ECO:0000256" key="1">
    <source>
        <dbReference type="ARBA" id="ARBA00004141"/>
    </source>
</evidence>
<gene>
    <name evidence="8" type="primary">chlG</name>
    <name evidence="8" type="ORF">D0433_09960</name>
</gene>
<keyword evidence="5 7" id="KW-0472">Membrane</keyword>
<dbReference type="GO" id="GO:0016765">
    <property type="term" value="F:transferase activity, transferring alkyl or aryl (other than methyl) groups"/>
    <property type="evidence" value="ECO:0007669"/>
    <property type="project" value="InterPro"/>
</dbReference>
<keyword evidence="4 7" id="KW-1133">Transmembrane helix</keyword>
<evidence type="ECO:0000256" key="5">
    <source>
        <dbReference type="ARBA" id="ARBA00023136"/>
    </source>
</evidence>
<evidence type="ECO:0000256" key="6">
    <source>
        <dbReference type="ARBA" id="ARBA00023171"/>
    </source>
</evidence>